<dbReference type="EMBL" id="PGCK01000003">
    <property type="protein sequence ID" value="MCD1294207.1"/>
    <property type="molecule type" value="Genomic_DNA"/>
</dbReference>
<keyword evidence="1" id="KW-0805">Transcription regulation</keyword>
<dbReference type="PROSITE" id="PS50977">
    <property type="entry name" value="HTH_TETR_2"/>
    <property type="match status" value="1"/>
</dbReference>
<dbReference type="PANTHER" id="PTHR30055:SF226">
    <property type="entry name" value="HTH-TYPE TRANSCRIPTIONAL REGULATOR PKSA"/>
    <property type="match status" value="1"/>
</dbReference>
<dbReference type="AlphaFoldDB" id="A0AAP2W5K5"/>
<dbReference type="InterPro" id="IPR001647">
    <property type="entry name" value="HTH_TetR"/>
</dbReference>
<reference evidence="6 7" key="1">
    <citation type="submission" date="2017-11" db="EMBL/GenBank/DDBJ databases">
        <title>Isolation and Characterization of Family Methanocellaceae Species from Potential Methane Hydrate Area Offshore Southwestern Taiwan.</title>
        <authorList>
            <person name="Zhang W.-L."/>
            <person name="Chen W.-C."/>
            <person name="Lai M.-C."/>
            <person name="Chen S.-C."/>
        </authorList>
    </citation>
    <scope>NUCLEOTIDE SEQUENCE [LARGE SCALE GENOMIC DNA]</scope>
    <source>
        <strain evidence="6 7">CWC-04</strain>
    </source>
</reference>
<protein>
    <submittedName>
        <fullName evidence="6">TetR/AcrR family transcriptional regulator</fullName>
    </submittedName>
</protein>
<dbReference type="SUPFAM" id="SSF46689">
    <property type="entry name" value="Homeodomain-like"/>
    <property type="match status" value="1"/>
</dbReference>
<evidence type="ECO:0000313" key="7">
    <source>
        <dbReference type="Proteomes" id="UP001320159"/>
    </source>
</evidence>
<proteinExistence type="predicted"/>
<dbReference type="PANTHER" id="PTHR30055">
    <property type="entry name" value="HTH-TYPE TRANSCRIPTIONAL REGULATOR RUTR"/>
    <property type="match status" value="1"/>
</dbReference>
<dbReference type="PRINTS" id="PR00455">
    <property type="entry name" value="HTHTETR"/>
</dbReference>
<evidence type="ECO:0000256" key="3">
    <source>
        <dbReference type="ARBA" id="ARBA00023163"/>
    </source>
</evidence>
<dbReference type="FunFam" id="1.10.10.60:FF:000141">
    <property type="entry name" value="TetR family transcriptional regulator"/>
    <property type="match status" value="1"/>
</dbReference>
<dbReference type="GO" id="GO:0000976">
    <property type="term" value="F:transcription cis-regulatory region binding"/>
    <property type="evidence" value="ECO:0007669"/>
    <property type="project" value="TreeGrafter"/>
</dbReference>
<evidence type="ECO:0000256" key="2">
    <source>
        <dbReference type="ARBA" id="ARBA00023125"/>
    </source>
</evidence>
<accession>A0AAP2W5K5</accession>
<evidence type="ECO:0000256" key="1">
    <source>
        <dbReference type="ARBA" id="ARBA00023015"/>
    </source>
</evidence>
<organism evidence="6 7">
    <name type="scientific">Methanooceanicella nereidis</name>
    <dbReference type="NCBI Taxonomy" id="2052831"/>
    <lineage>
        <taxon>Archaea</taxon>
        <taxon>Methanobacteriati</taxon>
        <taxon>Methanobacteriota</taxon>
        <taxon>Stenosarchaea group</taxon>
        <taxon>Methanomicrobia</taxon>
        <taxon>Methanocellales</taxon>
        <taxon>Methanocellaceae</taxon>
        <taxon>Methanooceanicella</taxon>
    </lineage>
</organism>
<dbReference type="InterPro" id="IPR009057">
    <property type="entry name" value="Homeodomain-like_sf"/>
</dbReference>
<dbReference type="GO" id="GO:0003700">
    <property type="term" value="F:DNA-binding transcription factor activity"/>
    <property type="evidence" value="ECO:0007669"/>
    <property type="project" value="TreeGrafter"/>
</dbReference>
<dbReference type="Proteomes" id="UP001320159">
    <property type="component" value="Unassembled WGS sequence"/>
</dbReference>
<dbReference type="Gene3D" id="1.10.357.10">
    <property type="entry name" value="Tetracycline Repressor, domain 2"/>
    <property type="match status" value="1"/>
</dbReference>
<keyword evidence="3" id="KW-0804">Transcription</keyword>
<dbReference type="Pfam" id="PF00440">
    <property type="entry name" value="TetR_N"/>
    <property type="match status" value="1"/>
</dbReference>
<evidence type="ECO:0000259" key="5">
    <source>
        <dbReference type="PROSITE" id="PS50977"/>
    </source>
</evidence>
<keyword evidence="2 4" id="KW-0238">DNA-binding</keyword>
<keyword evidence="7" id="KW-1185">Reference proteome</keyword>
<evidence type="ECO:0000313" key="6">
    <source>
        <dbReference type="EMBL" id="MCD1294207.1"/>
    </source>
</evidence>
<feature type="domain" description="HTH tetR-type" evidence="5">
    <location>
        <begin position="22"/>
        <end position="82"/>
    </location>
</feature>
<name>A0AAP2W5K5_9EURY</name>
<sequence>MVKMADKKQQITEVKIKAASVASTKDRILDAALELFARKGFDAVSMREIAEEVGIQKSSLYSHFKSKDEILDGIMEFPATELTLVGPKEELDTLIDNLGLEGFMMMSNGVFRDWMKSQKMEKVWRVLCIEMYHNEKIQAFFSNFIDGAISFWTLVFSKMAAKGMIKPLDPAVLANEYFGQYIYLFIEYFLIKYDNTPGSFKRMAEKSIEGHMIFFVEALKK</sequence>
<evidence type="ECO:0000256" key="4">
    <source>
        <dbReference type="PROSITE-ProRule" id="PRU00335"/>
    </source>
</evidence>
<feature type="DNA-binding region" description="H-T-H motif" evidence="4">
    <location>
        <begin position="45"/>
        <end position="64"/>
    </location>
</feature>
<gene>
    <name evidence="6" type="ORF">CUJ83_04255</name>
</gene>
<comment type="caution">
    <text evidence="6">The sequence shown here is derived from an EMBL/GenBank/DDBJ whole genome shotgun (WGS) entry which is preliminary data.</text>
</comment>
<dbReference type="InterPro" id="IPR050109">
    <property type="entry name" value="HTH-type_TetR-like_transc_reg"/>
</dbReference>